<keyword evidence="5" id="KW-0175">Coiled coil</keyword>
<feature type="compositionally biased region" description="Pro residues" evidence="6">
    <location>
        <begin position="12"/>
        <end position="21"/>
    </location>
</feature>
<dbReference type="InterPro" id="IPR013083">
    <property type="entry name" value="Znf_RING/FYVE/PHD"/>
</dbReference>
<sequence length="307" mass="34785">MPATRISSIPPRARPAPIPSPPKDRGKATCDSEVISLSSSEGERPRVPPTKRKQNKPQLTARTKKPTVPVPVDEVIEISDDDSSTEVPTKTSVIADFRRQNNRLREESMKHKRDFERASRELREVKEENRQLQALYKPDNGKITLDADQLMDQLDCEICSLRMWTPYILPDCGHAFCQSCLQNWFTKTKAEFMAANPQNNPQQLHNAASLTHLMQNLVQNPHLAQHQHFMNMFLQFLPPQPTYTCPTCREPVRSRPTEVFTLKSLVRTICAATGETSPQKKGSTSRKGKAPAASEDLWDGFFPPKRT</sequence>
<keyword evidence="3" id="KW-0862">Zinc</keyword>
<evidence type="ECO:0000256" key="4">
    <source>
        <dbReference type="PROSITE-ProRule" id="PRU00175"/>
    </source>
</evidence>
<dbReference type="EMBL" id="NHYD01000644">
    <property type="protein sequence ID" value="PPQ93658.1"/>
    <property type="molecule type" value="Genomic_DNA"/>
</dbReference>
<dbReference type="SUPFAM" id="SSF57850">
    <property type="entry name" value="RING/U-box"/>
    <property type="match status" value="1"/>
</dbReference>
<feature type="compositionally biased region" description="Low complexity" evidence="6">
    <location>
        <begin position="1"/>
        <end position="11"/>
    </location>
</feature>
<evidence type="ECO:0000256" key="6">
    <source>
        <dbReference type="SAM" id="MobiDB-lite"/>
    </source>
</evidence>
<protein>
    <recommendedName>
        <fullName evidence="7">RING-type domain-containing protein</fullName>
    </recommendedName>
</protein>
<feature type="region of interest" description="Disordered" evidence="6">
    <location>
        <begin position="1"/>
        <end position="68"/>
    </location>
</feature>
<dbReference type="OrthoDB" id="3219336at2759"/>
<evidence type="ECO:0000313" key="9">
    <source>
        <dbReference type="Proteomes" id="UP000283269"/>
    </source>
</evidence>
<reference evidence="8 9" key="1">
    <citation type="journal article" date="2018" name="Evol. Lett.">
        <title>Horizontal gene cluster transfer increased hallucinogenic mushroom diversity.</title>
        <authorList>
            <person name="Reynolds H.T."/>
            <person name="Vijayakumar V."/>
            <person name="Gluck-Thaler E."/>
            <person name="Korotkin H.B."/>
            <person name="Matheny P.B."/>
            <person name="Slot J.C."/>
        </authorList>
    </citation>
    <scope>NUCLEOTIDE SEQUENCE [LARGE SCALE GENOMIC DNA]</scope>
    <source>
        <strain evidence="8 9">2631</strain>
    </source>
</reference>
<evidence type="ECO:0000256" key="3">
    <source>
        <dbReference type="ARBA" id="ARBA00022833"/>
    </source>
</evidence>
<accession>A0A409XSF2</accession>
<keyword evidence="9" id="KW-1185">Reference proteome</keyword>
<evidence type="ECO:0000313" key="8">
    <source>
        <dbReference type="EMBL" id="PPQ93658.1"/>
    </source>
</evidence>
<feature type="domain" description="RING-type" evidence="7">
    <location>
        <begin position="156"/>
        <end position="249"/>
    </location>
</feature>
<feature type="region of interest" description="Disordered" evidence="6">
    <location>
        <begin position="273"/>
        <end position="307"/>
    </location>
</feature>
<evidence type="ECO:0000256" key="5">
    <source>
        <dbReference type="SAM" id="Coils"/>
    </source>
</evidence>
<dbReference type="PROSITE" id="PS00518">
    <property type="entry name" value="ZF_RING_1"/>
    <property type="match status" value="1"/>
</dbReference>
<dbReference type="Proteomes" id="UP000283269">
    <property type="component" value="Unassembled WGS sequence"/>
</dbReference>
<feature type="coiled-coil region" evidence="5">
    <location>
        <begin position="94"/>
        <end position="135"/>
    </location>
</feature>
<evidence type="ECO:0000256" key="2">
    <source>
        <dbReference type="ARBA" id="ARBA00022771"/>
    </source>
</evidence>
<dbReference type="SMART" id="SM00184">
    <property type="entry name" value="RING"/>
    <property type="match status" value="1"/>
</dbReference>
<dbReference type="AlphaFoldDB" id="A0A409XSF2"/>
<dbReference type="InParanoid" id="A0A409XSF2"/>
<dbReference type="GO" id="GO:0008270">
    <property type="term" value="F:zinc ion binding"/>
    <property type="evidence" value="ECO:0007669"/>
    <property type="project" value="UniProtKB-KW"/>
</dbReference>
<gene>
    <name evidence="8" type="ORF">CVT25_012717</name>
</gene>
<evidence type="ECO:0000259" key="7">
    <source>
        <dbReference type="PROSITE" id="PS50089"/>
    </source>
</evidence>
<dbReference type="InterPro" id="IPR001841">
    <property type="entry name" value="Znf_RING"/>
</dbReference>
<dbReference type="Gene3D" id="3.30.40.10">
    <property type="entry name" value="Zinc/RING finger domain, C3HC4 (zinc finger)"/>
    <property type="match status" value="1"/>
</dbReference>
<dbReference type="Pfam" id="PF13923">
    <property type="entry name" value="zf-C3HC4_2"/>
    <property type="match status" value="1"/>
</dbReference>
<comment type="caution">
    <text evidence="8">The sequence shown here is derived from an EMBL/GenBank/DDBJ whole genome shotgun (WGS) entry which is preliminary data.</text>
</comment>
<evidence type="ECO:0000256" key="1">
    <source>
        <dbReference type="ARBA" id="ARBA00022723"/>
    </source>
</evidence>
<dbReference type="STRING" id="93625.A0A409XSF2"/>
<dbReference type="InterPro" id="IPR017907">
    <property type="entry name" value="Znf_RING_CS"/>
</dbReference>
<keyword evidence="1" id="KW-0479">Metal-binding</keyword>
<dbReference type="PROSITE" id="PS50089">
    <property type="entry name" value="ZF_RING_2"/>
    <property type="match status" value="1"/>
</dbReference>
<name>A0A409XSF2_PSICY</name>
<organism evidence="8 9">
    <name type="scientific">Psilocybe cyanescens</name>
    <dbReference type="NCBI Taxonomy" id="93625"/>
    <lineage>
        <taxon>Eukaryota</taxon>
        <taxon>Fungi</taxon>
        <taxon>Dikarya</taxon>
        <taxon>Basidiomycota</taxon>
        <taxon>Agaricomycotina</taxon>
        <taxon>Agaricomycetes</taxon>
        <taxon>Agaricomycetidae</taxon>
        <taxon>Agaricales</taxon>
        <taxon>Agaricineae</taxon>
        <taxon>Strophariaceae</taxon>
        <taxon>Psilocybe</taxon>
    </lineage>
</organism>
<proteinExistence type="predicted"/>
<keyword evidence="2 4" id="KW-0863">Zinc-finger</keyword>